<dbReference type="InterPro" id="IPR002763">
    <property type="entry name" value="DUF72"/>
</dbReference>
<dbReference type="EMBL" id="CP032157">
    <property type="protein sequence ID" value="AXY77070.1"/>
    <property type="molecule type" value="Genomic_DNA"/>
</dbReference>
<dbReference type="Pfam" id="PF01904">
    <property type="entry name" value="DUF72"/>
    <property type="match status" value="1"/>
</dbReference>
<accession>A0A3B7MVH7</accession>
<dbReference type="OrthoDB" id="9780310at2"/>
<dbReference type="PANTHER" id="PTHR30348">
    <property type="entry name" value="UNCHARACTERIZED PROTEIN YECE"/>
    <property type="match status" value="1"/>
</dbReference>
<dbReference type="PANTHER" id="PTHR30348:SF9">
    <property type="entry name" value="UPF0759 PROTEIN YECE"/>
    <property type="match status" value="1"/>
</dbReference>
<name>A0A3B7MVH7_9BACT</name>
<dbReference type="Gene3D" id="3.20.20.410">
    <property type="entry name" value="Protein of unknown function UPF0759"/>
    <property type="match status" value="1"/>
</dbReference>
<dbReference type="InterPro" id="IPR036520">
    <property type="entry name" value="UPF0759_sf"/>
</dbReference>
<gene>
    <name evidence="1" type="ORF">D3H65_25145</name>
</gene>
<reference evidence="1 2" key="1">
    <citation type="submission" date="2018-09" db="EMBL/GenBank/DDBJ databases">
        <title>Genome sequencing of strain 6GH32-13.</title>
        <authorList>
            <person name="Weon H.-Y."/>
            <person name="Heo J."/>
            <person name="Kwon S.-W."/>
        </authorList>
    </citation>
    <scope>NUCLEOTIDE SEQUENCE [LARGE SCALE GENOMIC DNA]</scope>
    <source>
        <strain evidence="1 2">5GH32-13</strain>
    </source>
</reference>
<organism evidence="1 2">
    <name type="scientific">Paraflavitalea soli</name>
    <dbReference type="NCBI Taxonomy" id="2315862"/>
    <lineage>
        <taxon>Bacteria</taxon>
        <taxon>Pseudomonadati</taxon>
        <taxon>Bacteroidota</taxon>
        <taxon>Chitinophagia</taxon>
        <taxon>Chitinophagales</taxon>
        <taxon>Chitinophagaceae</taxon>
        <taxon>Paraflavitalea</taxon>
    </lineage>
</organism>
<keyword evidence="2" id="KW-1185">Reference proteome</keyword>
<evidence type="ECO:0000313" key="2">
    <source>
        <dbReference type="Proteomes" id="UP000263900"/>
    </source>
</evidence>
<sequence>MDFGKVPGDQLNTIDFTFPSEPSDNARVLTGKKAARPQVYMGVPRWGHKSWIGRVYPKGTKEAAYMDQYIKQFNAAELNATHYKIYTPEEIGKWAAKAAGKDFKFCPKVPQLISHYSNFNNVFDQTSAFLEGVLAFGDHLGPIFLQVSESYAPNRRDALFKYLASLPTDLSFFLEVRHPQWFADTVIKKELFDTLRSMNVGAVITDTAGRRDCAHMHLPVPKTFVRFVCNLLHPTDYTRSDAWADRLIHWINSGLEELYFFIHMPEEMYCPELVAYIIDKINPACDLHLQKPQFIQPAKPAGGTQISFFD</sequence>
<evidence type="ECO:0000313" key="1">
    <source>
        <dbReference type="EMBL" id="AXY77070.1"/>
    </source>
</evidence>
<dbReference type="Proteomes" id="UP000263900">
    <property type="component" value="Chromosome"/>
</dbReference>
<proteinExistence type="predicted"/>
<dbReference type="AlphaFoldDB" id="A0A3B7MVH7"/>
<dbReference type="RefSeq" id="WP_119052946.1">
    <property type="nucleotide sequence ID" value="NZ_CP032157.1"/>
</dbReference>
<dbReference type="KEGG" id="pseg:D3H65_25145"/>
<protein>
    <submittedName>
        <fullName evidence="1">DUF72 domain-containing protein</fullName>
    </submittedName>
</protein>
<dbReference type="SUPFAM" id="SSF117396">
    <property type="entry name" value="TM1631-like"/>
    <property type="match status" value="1"/>
</dbReference>